<dbReference type="Pfam" id="PF00857">
    <property type="entry name" value="Isochorismatase"/>
    <property type="match status" value="1"/>
</dbReference>
<dbReference type="InterPro" id="IPR052347">
    <property type="entry name" value="Isochorismatase_Nicotinamidase"/>
</dbReference>
<dbReference type="AlphaFoldDB" id="A0A1I7TD46"/>
<proteinExistence type="inferred from homology"/>
<name>A0A1I7TD46_9PELO</name>
<dbReference type="GO" id="GO:0019363">
    <property type="term" value="P:pyridine nucleotide biosynthetic process"/>
    <property type="evidence" value="ECO:0007669"/>
    <property type="project" value="UniProtKB-KW"/>
</dbReference>
<dbReference type="Gene3D" id="3.40.50.850">
    <property type="entry name" value="Isochorismatase-like"/>
    <property type="match status" value="1"/>
</dbReference>
<evidence type="ECO:0000256" key="5">
    <source>
        <dbReference type="ARBA" id="ARBA00037900"/>
    </source>
</evidence>
<dbReference type="PANTHER" id="PTHR11080">
    <property type="entry name" value="PYRAZINAMIDASE/NICOTINAMIDASE"/>
    <property type="match status" value="1"/>
</dbReference>
<comment type="pathway">
    <text evidence="5">Cofactor biosynthesis; nicotinate biosynthesis; nicotinate from nicotinamide: step 1/1.</text>
</comment>
<reference evidence="10" key="1">
    <citation type="submission" date="2016-11" db="UniProtKB">
        <authorList>
            <consortium name="WormBaseParasite"/>
        </authorList>
    </citation>
    <scope>IDENTIFICATION</scope>
</reference>
<dbReference type="InterPro" id="IPR000868">
    <property type="entry name" value="Isochorismatase-like_dom"/>
</dbReference>
<evidence type="ECO:0000256" key="7">
    <source>
        <dbReference type="ARBA" id="ARBA00043224"/>
    </source>
</evidence>
<evidence type="ECO:0000313" key="10">
    <source>
        <dbReference type="WBParaSite" id="Csp11.Scaffold584.g4741.t2"/>
    </source>
</evidence>
<keyword evidence="4" id="KW-0378">Hydrolase</keyword>
<evidence type="ECO:0000256" key="4">
    <source>
        <dbReference type="ARBA" id="ARBA00022801"/>
    </source>
</evidence>
<keyword evidence="2" id="KW-0662">Pyridine nucleotide biosynthesis</keyword>
<dbReference type="Proteomes" id="UP000095282">
    <property type="component" value="Unplaced"/>
</dbReference>
<evidence type="ECO:0000256" key="3">
    <source>
        <dbReference type="ARBA" id="ARBA00022723"/>
    </source>
</evidence>
<accession>A0A1I7TD46</accession>
<keyword evidence="9" id="KW-1185">Reference proteome</keyword>
<evidence type="ECO:0000256" key="2">
    <source>
        <dbReference type="ARBA" id="ARBA00022642"/>
    </source>
</evidence>
<dbReference type="WBParaSite" id="Csp11.Scaffold584.g4741.t2">
    <property type="protein sequence ID" value="Csp11.Scaffold584.g4741.t2"/>
    <property type="gene ID" value="Csp11.Scaffold584.g4741"/>
</dbReference>
<keyword evidence="3" id="KW-0479">Metal-binding</keyword>
<dbReference type="InterPro" id="IPR036380">
    <property type="entry name" value="Isochorismatase-like_sf"/>
</dbReference>
<feature type="domain" description="Isochorismatase-like" evidence="8">
    <location>
        <begin position="65"/>
        <end position="263"/>
    </location>
</feature>
<dbReference type="STRING" id="1561998.A0A1I7TD46"/>
<protein>
    <recommendedName>
        <fullName evidence="6">nicotinamidase</fullName>
        <ecNumber evidence="6">3.5.1.19</ecNumber>
    </recommendedName>
    <alternativeName>
        <fullName evidence="7">Nicotinamide deamidase</fullName>
    </alternativeName>
</protein>
<dbReference type="GO" id="GO:0008936">
    <property type="term" value="F:nicotinamidase activity"/>
    <property type="evidence" value="ECO:0007669"/>
    <property type="project" value="UniProtKB-EC"/>
</dbReference>
<dbReference type="SUPFAM" id="SSF52499">
    <property type="entry name" value="Isochorismatase-like hydrolases"/>
    <property type="match status" value="1"/>
</dbReference>
<evidence type="ECO:0000259" key="8">
    <source>
        <dbReference type="Pfam" id="PF00857"/>
    </source>
</evidence>
<evidence type="ECO:0000313" key="9">
    <source>
        <dbReference type="Proteomes" id="UP000095282"/>
    </source>
</evidence>
<comment type="similarity">
    <text evidence="1">Belongs to the isochorismatase family.</text>
</comment>
<evidence type="ECO:0000256" key="6">
    <source>
        <dbReference type="ARBA" id="ARBA00039017"/>
    </source>
</evidence>
<evidence type="ECO:0000256" key="1">
    <source>
        <dbReference type="ARBA" id="ARBA00006336"/>
    </source>
</evidence>
<dbReference type="GO" id="GO:0046872">
    <property type="term" value="F:metal ion binding"/>
    <property type="evidence" value="ECO:0007669"/>
    <property type="project" value="UniProtKB-KW"/>
</dbReference>
<organism evidence="9 10">
    <name type="scientific">Caenorhabditis tropicalis</name>
    <dbReference type="NCBI Taxonomy" id="1561998"/>
    <lineage>
        <taxon>Eukaryota</taxon>
        <taxon>Metazoa</taxon>
        <taxon>Ecdysozoa</taxon>
        <taxon>Nematoda</taxon>
        <taxon>Chromadorea</taxon>
        <taxon>Rhabditida</taxon>
        <taxon>Rhabditina</taxon>
        <taxon>Rhabditomorpha</taxon>
        <taxon>Rhabditoidea</taxon>
        <taxon>Rhabditidae</taxon>
        <taxon>Peloderinae</taxon>
        <taxon>Caenorhabditis</taxon>
    </lineage>
</organism>
<dbReference type="PANTHER" id="PTHR11080:SF2">
    <property type="entry name" value="LD05707P"/>
    <property type="match status" value="1"/>
</dbReference>
<sequence length="295" mass="33863">MGVVRNEQEIREVLRNELISLVNEVDLIPELDRMLDDFIENKTWNEDTQELFTRVVLKPFKTLRTALLVVDFQNDFVSGSLSIKEGDAEQDPMEALPHVNNLLQNLNWNVIVYSQDWHPSNHISFFEHARNPDRELAPEDKSRKLRPFDIVRFVKPVSTIQRVEGAHYIKKGADVYVDAYSAFSDNCGIKQSELEMLLRKNDINAVIGCGLAYDICVMHTLKDASKHGFLTCIVKSGSKGLSSLKMDEANKMFQKRGVAIIDDEMARLISRREAFPIEWIRLLVHQAQNELHGKK</sequence>
<dbReference type="EC" id="3.5.1.19" evidence="6"/>